<evidence type="ECO:0000313" key="8">
    <source>
        <dbReference type="EMBL" id="CAL1613491.1"/>
    </source>
</evidence>
<keyword evidence="7" id="KW-0812">Transmembrane</keyword>
<dbReference type="EMBL" id="OZ035830">
    <property type="protein sequence ID" value="CAL1613491.1"/>
    <property type="molecule type" value="Genomic_DNA"/>
</dbReference>
<keyword evidence="9" id="KW-1185">Reference proteome</keyword>
<organism evidence="8 9">
    <name type="scientific">Knipowitschia caucasica</name>
    <name type="common">Caucasian dwarf goby</name>
    <name type="synonym">Pomatoschistus caucasicus</name>
    <dbReference type="NCBI Taxonomy" id="637954"/>
    <lineage>
        <taxon>Eukaryota</taxon>
        <taxon>Metazoa</taxon>
        <taxon>Chordata</taxon>
        <taxon>Craniata</taxon>
        <taxon>Vertebrata</taxon>
        <taxon>Euteleostomi</taxon>
        <taxon>Actinopterygii</taxon>
        <taxon>Neopterygii</taxon>
        <taxon>Teleostei</taxon>
        <taxon>Neoteleostei</taxon>
        <taxon>Acanthomorphata</taxon>
        <taxon>Gobiaria</taxon>
        <taxon>Gobiiformes</taxon>
        <taxon>Gobioidei</taxon>
        <taxon>Gobiidae</taxon>
        <taxon>Gobiinae</taxon>
        <taxon>Knipowitschia</taxon>
    </lineage>
</organism>
<keyword evidence="7" id="KW-1133">Transmembrane helix</keyword>
<reference evidence="8 9" key="1">
    <citation type="submission" date="2024-04" db="EMBL/GenBank/DDBJ databases">
        <authorList>
            <person name="Waldvogel A.-M."/>
            <person name="Schoenle A."/>
        </authorList>
    </citation>
    <scope>NUCLEOTIDE SEQUENCE [LARGE SCALE GENOMIC DNA]</scope>
</reference>
<dbReference type="AlphaFoldDB" id="A0AAV2MJZ6"/>
<evidence type="ECO:0000256" key="5">
    <source>
        <dbReference type="ARBA" id="ARBA00023157"/>
    </source>
</evidence>
<feature type="region of interest" description="Disordered" evidence="6">
    <location>
        <begin position="200"/>
        <end position="237"/>
    </location>
</feature>
<feature type="region of interest" description="Disordered" evidence="6">
    <location>
        <begin position="1"/>
        <end position="22"/>
    </location>
</feature>
<dbReference type="Gene3D" id="2.20.100.10">
    <property type="entry name" value="Thrombospondin type-1 (TSP1) repeat"/>
    <property type="match status" value="1"/>
</dbReference>
<feature type="region of interest" description="Disordered" evidence="6">
    <location>
        <begin position="301"/>
        <end position="350"/>
    </location>
</feature>
<dbReference type="FunFam" id="2.20.100.10:FF:000033">
    <property type="entry name" value="Isthmin 1"/>
    <property type="match status" value="1"/>
</dbReference>
<feature type="transmembrane region" description="Helical" evidence="7">
    <location>
        <begin position="156"/>
        <end position="176"/>
    </location>
</feature>
<dbReference type="GO" id="GO:0005576">
    <property type="term" value="C:extracellular region"/>
    <property type="evidence" value="ECO:0007669"/>
    <property type="project" value="UniProtKB-SubCell"/>
</dbReference>
<keyword evidence="3" id="KW-0964">Secreted</keyword>
<evidence type="ECO:0000256" key="3">
    <source>
        <dbReference type="ARBA" id="ARBA00022525"/>
    </source>
</evidence>
<dbReference type="PANTHER" id="PTHR10239">
    <property type="entry name" value="ISTHMIN-2"/>
    <property type="match status" value="1"/>
</dbReference>
<dbReference type="InterPro" id="IPR051867">
    <property type="entry name" value="Angio_Inhib/Adhesion_GPCR"/>
</dbReference>
<evidence type="ECO:0000256" key="7">
    <source>
        <dbReference type="SAM" id="Phobius"/>
    </source>
</evidence>
<proteinExistence type="inferred from homology"/>
<dbReference type="Pfam" id="PF00090">
    <property type="entry name" value="TSP_1"/>
    <property type="match status" value="1"/>
</dbReference>
<feature type="compositionally biased region" description="Basic and acidic residues" evidence="6">
    <location>
        <begin position="8"/>
        <end position="22"/>
    </location>
</feature>
<keyword evidence="5" id="KW-1015">Disulfide bond</keyword>
<evidence type="ECO:0000256" key="2">
    <source>
        <dbReference type="ARBA" id="ARBA00010198"/>
    </source>
</evidence>
<dbReference type="SMART" id="SM00209">
    <property type="entry name" value="TSP1"/>
    <property type="match status" value="1"/>
</dbReference>
<dbReference type="SUPFAM" id="SSF82895">
    <property type="entry name" value="TSP-1 type 1 repeat"/>
    <property type="match status" value="1"/>
</dbReference>
<protein>
    <submittedName>
        <fullName evidence="8">Uncharacterized protein</fullName>
    </submittedName>
</protein>
<gene>
    <name evidence="8" type="ORF">KC01_LOCUS39695</name>
</gene>
<keyword evidence="4" id="KW-0732">Signal</keyword>
<dbReference type="GO" id="GO:0016525">
    <property type="term" value="P:negative regulation of angiogenesis"/>
    <property type="evidence" value="ECO:0007669"/>
    <property type="project" value="TreeGrafter"/>
</dbReference>
<dbReference type="InterPro" id="IPR036383">
    <property type="entry name" value="TSP1_rpt_sf"/>
</dbReference>
<evidence type="ECO:0000313" key="9">
    <source>
        <dbReference type="Proteomes" id="UP001497482"/>
    </source>
</evidence>
<keyword evidence="7" id="KW-0472">Membrane</keyword>
<comment type="subcellular location">
    <subcellularLocation>
        <location evidence="1">Secreted</location>
    </subcellularLocation>
</comment>
<comment type="similarity">
    <text evidence="2">Belongs to the isthmin family.</text>
</comment>
<dbReference type="PROSITE" id="PS50092">
    <property type="entry name" value="TSP1"/>
    <property type="match status" value="1"/>
</dbReference>
<evidence type="ECO:0000256" key="4">
    <source>
        <dbReference type="ARBA" id="ARBA00022729"/>
    </source>
</evidence>
<dbReference type="Proteomes" id="UP001497482">
    <property type="component" value="Chromosome 8"/>
</dbReference>
<feature type="compositionally biased region" description="Polar residues" evidence="6">
    <location>
        <begin position="200"/>
        <end position="210"/>
    </location>
</feature>
<name>A0AAV2MJZ6_KNICA</name>
<dbReference type="PANTHER" id="PTHR10239:SF30">
    <property type="entry name" value="ISTHMIN-1"/>
    <property type="match status" value="1"/>
</dbReference>
<evidence type="ECO:0000256" key="1">
    <source>
        <dbReference type="ARBA" id="ARBA00004613"/>
    </source>
</evidence>
<evidence type="ECO:0000256" key="6">
    <source>
        <dbReference type="SAM" id="MobiDB-lite"/>
    </source>
</evidence>
<feature type="compositionally biased region" description="Basic and acidic residues" evidence="6">
    <location>
        <begin position="316"/>
        <end position="340"/>
    </location>
</feature>
<accession>A0AAV2MJZ6</accession>
<dbReference type="InterPro" id="IPR000884">
    <property type="entry name" value="TSP1_rpt"/>
</dbReference>
<sequence>MPKPPKTPRNDPSRDSTEDFPELSREAGLAANTTELANETLLQHISETIAAEARRSQTAMDQSIAKLELSLDGKINNVIKRIDEVAASCDAIGVRQAEAESRISALEDDMTPLQARVAPKWCCGSSSPADPEIGVGAPQVTEEAPKSGRVKKMVRLAAELLLLLGLLLLTLHITVLRSSPLPQANTTSLEQDEALIENTINIKRSSSGQLESERRRSGPGHRLAPRPASLPWGQGTGSSLHRDTGTFLLDLHNFPDLSKADINGQNPNIQVTIEVVDGLEGQEQEKGLHKESKPNWASTNWRNWWPHASPSSGTHQTDEHRSKHEDSNFLRPPPDWDRRGGTAAGKAQSEYDYMDGDGDWSGWSSCSVTCGNGNQKRTRSCGYACTATESRTCDMPNCPGIEDAFKTAATEVSLLAGTDDFNATELFGVDETPVLAMLTGISHSQCDRREVDASQATYYSHEAPQVSALITICRAP</sequence>